<dbReference type="EMBL" id="JATAAI010000021">
    <property type="protein sequence ID" value="KAK1738199.1"/>
    <property type="molecule type" value="Genomic_DNA"/>
</dbReference>
<organism evidence="2 3">
    <name type="scientific">Skeletonema marinoi</name>
    <dbReference type="NCBI Taxonomy" id="267567"/>
    <lineage>
        <taxon>Eukaryota</taxon>
        <taxon>Sar</taxon>
        <taxon>Stramenopiles</taxon>
        <taxon>Ochrophyta</taxon>
        <taxon>Bacillariophyta</taxon>
        <taxon>Coscinodiscophyceae</taxon>
        <taxon>Thalassiosirophycidae</taxon>
        <taxon>Thalassiosirales</taxon>
        <taxon>Skeletonemataceae</taxon>
        <taxon>Skeletonema</taxon>
        <taxon>Skeletonema marinoi-dohrnii complex</taxon>
    </lineage>
</organism>
<evidence type="ECO:0000256" key="1">
    <source>
        <dbReference type="SAM" id="SignalP"/>
    </source>
</evidence>
<accession>A0AAD8Y2X3</accession>
<dbReference type="Proteomes" id="UP001224775">
    <property type="component" value="Unassembled WGS sequence"/>
</dbReference>
<dbReference type="AlphaFoldDB" id="A0AAD8Y2X3"/>
<name>A0AAD8Y2X3_9STRA</name>
<gene>
    <name evidence="2" type="ORF">QTG54_010868</name>
</gene>
<proteinExistence type="predicted"/>
<keyword evidence="3" id="KW-1185">Reference proteome</keyword>
<evidence type="ECO:0000313" key="2">
    <source>
        <dbReference type="EMBL" id="KAK1738199.1"/>
    </source>
</evidence>
<evidence type="ECO:0000313" key="3">
    <source>
        <dbReference type="Proteomes" id="UP001224775"/>
    </source>
</evidence>
<sequence>MKVLSPIILTYVSTPLLCHAAVADGGAAPRSSPLDLDLDDPHNLPRNITEATDWKKYRYQDDPTNIYQRWRWDPNFCNAKFLGRRLLRKMYLEQEEFDEIMDAVCEMSVEIGMRLIALLGRNEIFWPWSHYISHVETAQNGLVDAHIQESKENYGDEYKICEVVAHYEPDTDRVLGIGLTDDYEAMWKTMDPEKSFPVYITGANSIMRGLIRLPDSEYSDVSFTPEFKTLSVDLLVLIGHPRVEAENRLQEESEEMMYFSHNGILAILSSVYSAFIVLYEESSSMNGDKPTPPNYDDEPLDEFRSELLAFIDDLDFIYDDMTIDDIILHDFFYFF</sequence>
<reference evidence="2" key="1">
    <citation type="submission" date="2023-06" db="EMBL/GenBank/DDBJ databases">
        <title>Survivors Of The Sea: Transcriptome response of Skeletonema marinoi to long-term dormancy.</title>
        <authorList>
            <person name="Pinder M.I.M."/>
            <person name="Kourtchenko O."/>
            <person name="Robertson E.K."/>
            <person name="Larsson T."/>
            <person name="Maumus F."/>
            <person name="Osuna-Cruz C.M."/>
            <person name="Vancaester E."/>
            <person name="Stenow R."/>
            <person name="Vandepoele K."/>
            <person name="Ploug H."/>
            <person name="Bruchert V."/>
            <person name="Godhe A."/>
            <person name="Topel M."/>
        </authorList>
    </citation>
    <scope>NUCLEOTIDE SEQUENCE</scope>
    <source>
        <strain evidence="2">R05AC</strain>
    </source>
</reference>
<feature type="signal peptide" evidence="1">
    <location>
        <begin position="1"/>
        <end position="20"/>
    </location>
</feature>
<protein>
    <submittedName>
        <fullName evidence="2">Uncharacterized protein</fullName>
    </submittedName>
</protein>
<keyword evidence="1" id="KW-0732">Signal</keyword>
<comment type="caution">
    <text evidence="2">The sequence shown here is derived from an EMBL/GenBank/DDBJ whole genome shotgun (WGS) entry which is preliminary data.</text>
</comment>
<feature type="chain" id="PRO_5042131882" evidence="1">
    <location>
        <begin position="21"/>
        <end position="335"/>
    </location>
</feature>